<feature type="transmembrane region" description="Helical" evidence="1">
    <location>
        <begin position="95"/>
        <end position="118"/>
    </location>
</feature>
<feature type="domain" description="Major facilitator superfamily (MFS) profile" evidence="2">
    <location>
        <begin position="5"/>
        <end position="381"/>
    </location>
</feature>
<dbReference type="InterPro" id="IPR036259">
    <property type="entry name" value="MFS_trans_sf"/>
</dbReference>
<evidence type="ECO:0000313" key="4">
    <source>
        <dbReference type="Proteomes" id="UP001319921"/>
    </source>
</evidence>
<feature type="transmembrane region" description="Helical" evidence="1">
    <location>
        <begin position="71"/>
        <end position="89"/>
    </location>
</feature>
<dbReference type="KEGG" id="scas:SACC_11720"/>
<dbReference type="GO" id="GO:0022857">
    <property type="term" value="F:transmembrane transporter activity"/>
    <property type="evidence" value="ECO:0007669"/>
    <property type="project" value="InterPro"/>
</dbReference>
<feature type="transmembrane region" description="Helical" evidence="1">
    <location>
        <begin position="43"/>
        <end position="64"/>
    </location>
</feature>
<evidence type="ECO:0000313" key="3">
    <source>
        <dbReference type="EMBL" id="BDB98155.1"/>
    </source>
</evidence>
<dbReference type="InterPro" id="IPR011701">
    <property type="entry name" value="MFS"/>
</dbReference>
<feature type="transmembrane region" description="Helical" evidence="1">
    <location>
        <begin position="357"/>
        <end position="374"/>
    </location>
</feature>
<dbReference type="InterPro" id="IPR020846">
    <property type="entry name" value="MFS_dom"/>
</dbReference>
<keyword evidence="1" id="KW-0472">Membrane</keyword>
<feature type="transmembrane region" description="Helical" evidence="1">
    <location>
        <begin position="240"/>
        <end position="260"/>
    </location>
</feature>
<proteinExistence type="predicted"/>
<evidence type="ECO:0000259" key="2">
    <source>
        <dbReference type="PROSITE" id="PS50850"/>
    </source>
</evidence>
<feature type="transmembrane region" description="Helical" evidence="1">
    <location>
        <begin position="206"/>
        <end position="234"/>
    </location>
</feature>
<dbReference type="EMBL" id="AP025226">
    <property type="protein sequence ID" value="BDB98155.1"/>
    <property type="molecule type" value="Genomic_DNA"/>
</dbReference>
<dbReference type="SUPFAM" id="SSF103473">
    <property type="entry name" value="MFS general substrate transporter"/>
    <property type="match status" value="1"/>
</dbReference>
<feature type="transmembrane region" description="Helical" evidence="1">
    <location>
        <begin position="272"/>
        <end position="300"/>
    </location>
</feature>
<dbReference type="Proteomes" id="UP001319921">
    <property type="component" value="Chromosome"/>
</dbReference>
<sequence length="398" mass="42768">MNRISIFSLIASRLARSLAAGIIFVAFPYLVITELRYSSLILGLAYTLGTLATAILGLGLGYVADLFSRKYSLILASLLLPLSSMLIFINHSLPVILLASALGGYSATGAIAGGGTGGAAVPIQNALIAELTEGSDRTFYFSLFTFIAGLAGSAGSYIAGILTVNEGFLLATVFSFISVFVLFPIKSKNIRAKTTSLKSKSVIGKFSITGMLNGFSYGLIAPFLIPFFIIIYHIPKSEMATYTFLSSLIASISILLAPYVDKKMGFLKSIMVTRGIASILSLLMPVIRILEVSIGIYLVFPALRILALPVQQRAMVDMVSQDEVGRAMGINQVTRLASSSASTTITGYLFSESQIDLPFFVSGAIMLLNIYLYFKFFSGSDEVSRSSRGFSLFKSERS</sequence>
<feature type="transmembrane region" description="Helical" evidence="1">
    <location>
        <begin position="139"/>
        <end position="162"/>
    </location>
</feature>
<evidence type="ECO:0000256" key="1">
    <source>
        <dbReference type="SAM" id="Phobius"/>
    </source>
</evidence>
<dbReference type="Gene3D" id="1.20.1250.20">
    <property type="entry name" value="MFS general substrate transporter like domains"/>
    <property type="match status" value="1"/>
</dbReference>
<dbReference type="PROSITE" id="PS50850">
    <property type="entry name" value="MFS"/>
    <property type="match status" value="1"/>
</dbReference>
<dbReference type="GeneID" id="68865913"/>
<dbReference type="RefSeq" id="WP_229572084.1">
    <property type="nucleotide sequence ID" value="NZ_AP025226.1"/>
</dbReference>
<dbReference type="AlphaFoldDB" id="A0AAQ4CQS4"/>
<reference evidence="3 4" key="1">
    <citation type="journal article" date="2022" name="Microbiol. Resour. Announc.">
        <title>Complete Genome Sequence of the Hyperthermophilic and Acidophilic Archaeon Saccharolobus caldissimus Strain HS-3T.</title>
        <authorList>
            <person name="Sakai H.D."/>
            <person name="Kurosawa N."/>
        </authorList>
    </citation>
    <scope>NUCLEOTIDE SEQUENCE [LARGE SCALE GENOMIC DNA]</scope>
    <source>
        <strain evidence="3 4">JCM32116</strain>
    </source>
</reference>
<gene>
    <name evidence="3" type="ORF">SACC_11720</name>
</gene>
<dbReference type="Pfam" id="PF07690">
    <property type="entry name" value="MFS_1"/>
    <property type="match status" value="1"/>
</dbReference>
<keyword evidence="4" id="KW-1185">Reference proteome</keyword>
<name>A0AAQ4CQS4_9CREN</name>
<dbReference type="PANTHER" id="PTHR23520">
    <property type="entry name" value="TRANSPORTER, PUTATIVE (AFU_ORTHOLOGUE AFUA_3G04000)-RELATED"/>
    <property type="match status" value="1"/>
</dbReference>
<dbReference type="PANTHER" id="PTHR23520:SF5">
    <property type="entry name" value="TRANSPORTER, PUTATIVE (AFU_ORTHOLOGUE AFUA_3G04000)-RELATED"/>
    <property type="match status" value="1"/>
</dbReference>
<keyword evidence="1" id="KW-0812">Transmembrane</keyword>
<organism evidence="3 4">
    <name type="scientific">Saccharolobus caldissimus</name>
    <dbReference type="NCBI Taxonomy" id="1702097"/>
    <lineage>
        <taxon>Archaea</taxon>
        <taxon>Thermoproteota</taxon>
        <taxon>Thermoprotei</taxon>
        <taxon>Sulfolobales</taxon>
        <taxon>Sulfolobaceae</taxon>
        <taxon>Saccharolobus</taxon>
    </lineage>
</organism>
<feature type="transmembrane region" description="Helical" evidence="1">
    <location>
        <begin position="168"/>
        <end position="185"/>
    </location>
</feature>
<protein>
    <recommendedName>
        <fullName evidence="2">Major facilitator superfamily (MFS) profile domain-containing protein</fullName>
    </recommendedName>
</protein>
<keyword evidence="1" id="KW-1133">Transmembrane helix</keyword>
<accession>A0AAQ4CQS4</accession>